<evidence type="ECO:0000313" key="4">
    <source>
        <dbReference type="EMBL" id="KAH0914172.1"/>
    </source>
</evidence>
<dbReference type="SMART" id="SM00320">
    <property type="entry name" value="WD40"/>
    <property type="match status" value="2"/>
</dbReference>
<dbReference type="InterPro" id="IPR045223">
    <property type="entry name" value="RACK1-like"/>
</dbReference>
<evidence type="ECO:0000256" key="3">
    <source>
        <dbReference type="PROSITE-ProRule" id="PRU00221"/>
    </source>
</evidence>
<dbReference type="PANTHER" id="PTHR19868">
    <property type="entry name" value="RECEPTOR FOR ACTIVATED PROTEIN KINASE C RACK1"/>
    <property type="match status" value="1"/>
</dbReference>
<organism evidence="4 5">
    <name type="scientific">Brassica napus</name>
    <name type="common">Rape</name>
    <dbReference type="NCBI Taxonomy" id="3708"/>
    <lineage>
        <taxon>Eukaryota</taxon>
        <taxon>Viridiplantae</taxon>
        <taxon>Streptophyta</taxon>
        <taxon>Embryophyta</taxon>
        <taxon>Tracheophyta</taxon>
        <taxon>Spermatophyta</taxon>
        <taxon>Magnoliopsida</taxon>
        <taxon>eudicotyledons</taxon>
        <taxon>Gunneridae</taxon>
        <taxon>Pentapetalae</taxon>
        <taxon>rosids</taxon>
        <taxon>malvids</taxon>
        <taxon>Brassicales</taxon>
        <taxon>Brassicaceae</taxon>
        <taxon>Brassiceae</taxon>
        <taxon>Brassica</taxon>
    </lineage>
</organism>
<feature type="repeat" description="WD" evidence="3">
    <location>
        <begin position="41"/>
        <end position="66"/>
    </location>
</feature>
<evidence type="ECO:0000313" key="5">
    <source>
        <dbReference type="Proteomes" id="UP000824890"/>
    </source>
</evidence>
<keyword evidence="2" id="KW-0687">Ribonucleoprotein</keyword>
<dbReference type="Proteomes" id="UP000824890">
    <property type="component" value="Unassembled WGS sequence"/>
</dbReference>
<dbReference type="EMBL" id="JAGKQM010000008">
    <property type="protein sequence ID" value="KAH0914172.1"/>
    <property type="molecule type" value="Genomic_DNA"/>
</dbReference>
<keyword evidence="3" id="KW-0853">WD repeat</keyword>
<dbReference type="PROSITE" id="PS50082">
    <property type="entry name" value="WD_REPEATS_2"/>
    <property type="match status" value="1"/>
</dbReference>
<sequence>IVLSFDGQFALFGSWDGELRLRDLATGFSRHFVGHTKRKDVLSVALSTDNRQIVSASCDGTIKLWNALGECKYTIFDQGEGHKKWVSCVRFSPNTLVPTIVSASWDHTVKVLAATENSIRIWDLESKSVVEDLKVDLKAEAEKSDSSTRTRNKTKVLYLRFRNMSGDIMHELELECRLRYIVQWIVDTLMELSGFGVFVVIIEEEKT</sequence>
<comment type="caution">
    <text evidence="4">The sequence shown here is derived from an EMBL/GenBank/DDBJ whole genome shotgun (WGS) entry which is preliminary data.</text>
</comment>
<protein>
    <submittedName>
        <fullName evidence="4">Uncharacterized protein</fullName>
    </submittedName>
</protein>
<dbReference type="InterPro" id="IPR001680">
    <property type="entry name" value="WD40_rpt"/>
</dbReference>
<dbReference type="Gene3D" id="2.130.10.10">
    <property type="entry name" value="YVTN repeat-like/Quinoprotein amine dehydrogenase"/>
    <property type="match status" value="2"/>
</dbReference>
<dbReference type="PROSITE" id="PS50294">
    <property type="entry name" value="WD_REPEATS_REGION"/>
    <property type="match status" value="1"/>
</dbReference>
<comment type="similarity">
    <text evidence="1">Belongs to the WD repeat G protein beta family. Ribosomal protein RACK1 subfamily.</text>
</comment>
<proteinExistence type="inferred from homology"/>
<evidence type="ECO:0000256" key="2">
    <source>
        <dbReference type="ARBA" id="ARBA00023274"/>
    </source>
</evidence>
<dbReference type="SUPFAM" id="SSF50998">
    <property type="entry name" value="Quinoprotein alcohol dehydrogenase-like"/>
    <property type="match status" value="1"/>
</dbReference>
<feature type="non-terminal residue" evidence="4">
    <location>
        <position position="1"/>
    </location>
</feature>
<dbReference type="Pfam" id="PF00400">
    <property type="entry name" value="WD40"/>
    <property type="match status" value="2"/>
</dbReference>
<gene>
    <name evidence="4" type="ORF">HID58_028618</name>
</gene>
<name>A0ABQ8CAR6_BRANA</name>
<keyword evidence="5" id="KW-1185">Reference proteome</keyword>
<reference evidence="4 5" key="1">
    <citation type="submission" date="2021-05" db="EMBL/GenBank/DDBJ databases">
        <title>Genome Assembly of Synthetic Allotetraploid Brassica napus Reveals Homoeologous Exchanges between Subgenomes.</title>
        <authorList>
            <person name="Davis J.T."/>
        </authorList>
    </citation>
    <scope>NUCLEOTIDE SEQUENCE [LARGE SCALE GENOMIC DNA]</scope>
    <source>
        <strain evidence="5">cv. Da-Ae</strain>
        <tissue evidence="4">Seedling</tissue>
    </source>
</reference>
<evidence type="ECO:0000256" key="1">
    <source>
        <dbReference type="ARBA" id="ARBA00007253"/>
    </source>
</evidence>
<dbReference type="InterPro" id="IPR011047">
    <property type="entry name" value="Quinoprotein_ADH-like_sf"/>
</dbReference>
<dbReference type="InterPro" id="IPR015943">
    <property type="entry name" value="WD40/YVTN_repeat-like_dom_sf"/>
</dbReference>
<accession>A0ABQ8CAR6</accession>